<dbReference type="eggNOG" id="COG2866">
    <property type="taxonomic scope" value="Bacteria"/>
</dbReference>
<evidence type="ECO:0000256" key="6">
    <source>
        <dbReference type="ARBA" id="ARBA00023049"/>
    </source>
</evidence>
<dbReference type="PANTHER" id="PTHR11705:SF143">
    <property type="entry name" value="SLL0236 PROTEIN"/>
    <property type="match status" value="1"/>
</dbReference>
<feature type="chain" id="PRO_5038367441" evidence="9">
    <location>
        <begin position="27"/>
        <end position="571"/>
    </location>
</feature>
<evidence type="ECO:0000256" key="8">
    <source>
        <dbReference type="SAM" id="MobiDB-lite"/>
    </source>
</evidence>
<feature type="compositionally biased region" description="Polar residues" evidence="8">
    <location>
        <begin position="522"/>
        <end position="537"/>
    </location>
</feature>
<dbReference type="GO" id="GO:0005615">
    <property type="term" value="C:extracellular space"/>
    <property type="evidence" value="ECO:0007669"/>
    <property type="project" value="TreeGrafter"/>
</dbReference>
<dbReference type="GO" id="GO:0008270">
    <property type="term" value="F:zinc ion binding"/>
    <property type="evidence" value="ECO:0007669"/>
    <property type="project" value="InterPro"/>
</dbReference>
<feature type="compositionally biased region" description="Low complexity" evidence="8">
    <location>
        <begin position="544"/>
        <end position="560"/>
    </location>
</feature>
<evidence type="ECO:0000256" key="4">
    <source>
        <dbReference type="ARBA" id="ARBA00022801"/>
    </source>
</evidence>
<evidence type="ECO:0000256" key="9">
    <source>
        <dbReference type="SAM" id="SignalP"/>
    </source>
</evidence>
<keyword evidence="9" id="KW-0732">Signal</keyword>
<sequence>MKQHAQTRRKLVKATAIAALSLSLWSGGIAPQWNLTPATGHSYAAAATTNAPSSVVRPNQVYSYSVLSSDLTKLAARYPELIKRSSIGTSEYGRELYSFELGKGPAIILLNGSHHAREWMTTIWLMAMTEYYAKAYEENASWNGLRVRDLLDHVTFRIVPMVNPDGVTLQQQGLSAFPAADRPALTRMNDGSTNFSRWKANGKGVDLNRQYPADWSHISNPASAPHYMNFKGTAPLQAKESQAMANLTKMINPELAISYHTAGEIVYWNFHTLASNLNRDRAIATSYAAMTGYRLVAPTANPSGGGFTDWFITQFHKPALTPELGRANGNSHVPLSEWNRIWGQNRDTGWMFAERAYSLWMGGQKAAQAAGAIRLTRTEASYASPELRAKPLGSIFTGKYTQLRTKGDWVEIKVPGGSRWINAKYTLTGPFDPITEPTVIADQAIPLFQSPLDAKPIQKTLAAGIALPVIEKWKTWLLVKTPSGSYWVKASSVHAVPAKPTTPEPETKPEQPTNPEPAGETPETTVDPNAPSENPATTADPKTPTENPATTADPNAPTDASGAPASNPTNE</sequence>
<name>E0I6Q4_9BACL</name>
<proteinExistence type="inferred from homology"/>
<accession>E0I6Q4</accession>
<dbReference type="PROSITE" id="PS52035">
    <property type="entry name" value="PEPTIDASE_M14"/>
    <property type="match status" value="1"/>
</dbReference>
<keyword evidence="4" id="KW-0378">Hydrolase</keyword>
<dbReference type="InterPro" id="IPR034274">
    <property type="entry name" value="ENP1_M14_CPD"/>
</dbReference>
<evidence type="ECO:0000256" key="7">
    <source>
        <dbReference type="PROSITE-ProRule" id="PRU01379"/>
    </source>
</evidence>
<evidence type="ECO:0000313" key="11">
    <source>
        <dbReference type="EMBL" id="EFM11720.1"/>
    </source>
</evidence>
<dbReference type="SUPFAM" id="SSF53187">
    <property type="entry name" value="Zn-dependent exopeptidases"/>
    <property type="match status" value="1"/>
</dbReference>
<comment type="cofactor">
    <cofactor evidence="1">
        <name>Zn(2+)</name>
        <dbReference type="ChEBI" id="CHEBI:29105"/>
    </cofactor>
</comment>
<evidence type="ECO:0000256" key="5">
    <source>
        <dbReference type="ARBA" id="ARBA00022833"/>
    </source>
</evidence>
<dbReference type="PROSITE" id="PS51318">
    <property type="entry name" value="TAT"/>
    <property type="match status" value="1"/>
</dbReference>
<dbReference type="PANTHER" id="PTHR11705">
    <property type="entry name" value="PROTEASE FAMILY M14 CARBOXYPEPTIDASE A,B"/>
    <property type="match status" value="1"/>
</dbReference>
<feature type="signal peptide" evidence="9">
    <location>
        <begin position="1"/>
        <end position="26"/>
    </location>
</feature>
<keyword evidence="5" id="KW-0862">Zinc</keyword>
<evidence type="ECO:0000313" key="12">
    <source>
        <dbReference type="Proteomes" id="UP000005387"/>
    </source>
</evidence>
<dbReference type="GO" id="GO:0006508">
    <property type="term" value="P:proteolysis"/>
    <property type="evidence" value="ECO:0007669"/>
    <property type="project" value="UniProtKB-KW"/>
</dbReference>
<evidence type="ECO:0000256" key="3">
    <source>
        <dbReference type="ARBA" id="ARBA00022670"/>
    </source>
</evidence>
<dbReference type="AlphaFoldDB" id="E0I6Q4"/>
<dbReference type="Pfam" id="PF00246">
    <property type="entry name" value="Peptidase_M14"/>
    <property type="match status" value="1"/>
</dbReference>
<dbReference type="CDD" id="cd06229">
    <property type="entry name" value="M14_Endopeptidase_I"/>
    <property type="match status" value="1"/>
</dbReference>
<feature type="active site" description="Proton donor/acceptor" evidence="7">
    <location>
        <position position="323"/>
    </location>
</feature>
<dbReference type="InterPro" id="IPR006311">
    <property type="entry name" value="TAT_signal"/>
</dbReference>
<comment type="similarity">
    <text evidence="2 7">Belongs to the peptidase M14 family.</text>
</comment>
<gene>
    <name evidence="11" type="ORF">PaecuDRAFT_1326</name>
</gene>
<reference evidence="11 12" key="1">
    <citation type="submission" date="2010-07" db="EMBL/GenBank/DDBJ databases">
        <title>The draft genome of Paenibacillus curdlanolyticus YK9.</title>
        <authorList>
            <consortium name="US DOE Joint Genome Institute (JGI-PGF)"/>
            <person name="Lucas S."/>
            <person name="Copeland A."/>
            <person name="Lapidus A."/>
            <person name="Cheng J.-F."/>
            <person name="Bruce D."/>
            <person name="Goodwin L."/>
            <person name="Pitluck S."/>
            <person name="Land M.L."/>
            <person name="Hauser L."/>
            <person name="Chang Y.-J."/>
            <person name="Jeffries C."/>
            <person name="Anderson I.J."/>
            <person name="Johnson E."/>
            <person name="Loganathan U."/>
            <person name="Mulhopadhyay B."/>
            <person name="Kyrpides N."/>
            <person name="Woyke T.J."/>
        </authorList>
    </citation>
    <scope>NUCLEOTIDE SEQUENCE [LARGE SCALE GENOMIC DNA]</scope>
    <source>
        <strain evidence="11 12">YK9</strain>
    </source>
</reference>
<organism evidence="11 12">
    <name type="scientific">Paenibacillus curdlanolyticus YK9</name>
    <dbReference type="NCBI Taxonomy" id="717606"/>
    <lineage>
        <taxon>Bacteria</taxon>
        <taxon>Bacillati</taxon>
        <taxon>Bacillota</taxon>
        <taxon>Bacilli</taxon>
        <taxon>Bacillales</taxon>
        <taxon>Paenibacillaceae</taxon>
        <taxon>Paenibacillus</taxon>
    </lineage>
</organism>
<feature type="domain" description="Peptidase M14" evidence="10">
    <location>
        <begin position="60"/>
        <end position="356"/>
    </location>
</feature>
<dbReference type="OrthoDB" id="9802862at2"/>
<keyword evidence="11" id="KW-0121">Carboxypeptidase</keyword>
<evidence type="ECO:0000259" key="10">
    <source>
        <dbReference type="PROSITE" id="PS52035"/>
    </source>
</evidence>
<evidence type="ECO:0000256" key="2">
    <source>
        <dbReference type="ARBA" id="ARBA00005988"/>
    </source>
</evidence>
<dbReference type="STRING" id="717606.PaecuDRAFT_1326"/>
<dbReference type="Proteomes" id="UP000005387">
    <property type="component" value="Unassembled WGS sequence"/>
</dbReference>
<evidence type="ECO:0000256" key="1">
    <source>
        <dbReference type="ARBA" id="ARBA00001947"/>
    </source>
</evidence>
<dbReference type="EMBL" id="AEDD01000003">
    <property type="protein sequence ID" value="EFM11720.1"/>
    <property type="molecule type" value="Genomic_DNA"/>
</dbReference>
<protein>
    <submittedName>
        <fullName evidence="11">Peptidase M14 carboxypeptidase A</fullName>
    </submittedName>
</protein>
<dbReference type="GO" id="GO:0004181">
    <property type="term" value="F:metallocarboxypeptidase activity"/>
    <property type="evidence" value="ECO:0007669"/>
    <property type="project" value="InterPro"/>
</dbReference>
<dbReference type="SMART" id="SM00631">
    <property type="entry name" value="Zn_pept"/>
    <property type="match status" value="1"/>
</dbReference>
<dbReference type="RefSeq" id="WP_006037339.1">
    <property type="nucleotide sequence ID" value="NZ_AEDD01000003.1"/>
</dbReference>
<keyword evidence="6" id="KW-0482">Metalloprotease</keyword>
<keyword evidence="3" id="KW-0645">Protease</keyword>
<feature type="region of interest" description="Disordered" evidence="8">
    <location>
        <begin position="496"/>
        <end position="571"/>
    </location>
</feature>
<dbReference type="InterPro" id="IPR000834">
    <property type="entry name" value="Peptidase_M14"/>
</dbReference>
<dbReference type="Gene3D" id="3.40.630.10">
    <property type="entry name" value="Zn peptidases"/>
    <property type="match status" value="1"/>
</dbReference>
<keyword evidence="12" id="KW-1185">Reference proteome</keyword>